<accession>A0A5B7JWV2</accession>
<name>A0A5B7JWV2_PORTR</name>
<sequence>MAVTHIEGGAGGGEVEGVGGASVLQRGLKEEVLWQTTAVPGCTAHSDGGASSLSRRAVLGRLGFACRREREKSVCNTENDAKHGSVWHYFTIDLRTASNDS</sequence>
<dbReference type="EMBL" id="VSRR010131651">
    <property type="protein sequence ID" value="MPD02492.1"/>
    <property type="molecule type" value="Genomic_DNA"/>
</dbReference>
<dbReference type="AlphaFoldDB" id="A0A5B7JWV2"/>
<proteinExistence type="predicted"/>
<organism evidence="1 2">
    <name type="scientific">Portunus trituberculatus</name>
    <name type="common">Swimming crab</name>
    <name type="synonym">Neptunus trituberculatus</name>
    <dbReference type="NCBI Taxonomy" id="210409"/>
    <lineage>
        <taxon>Eukaryota</taxon>
        <taxon>Metazoa</taxon>
        <taxon>Ecdysozoa</taxon>
        <taxon>Arthropoda</taxon>
        <taxon>Crustacea</taxon>
        <taxon>Multicrustacea</taxon>
        <taxon>Malacostraca</taxon>
        <taxon>Eumalacostraca</taxon>
        <taxon>Eucarida</taxon>
        <taxon>Decapoda</taxon>
        <taxon>Pleocyemata</taxon>
        <taxon>Brachyura</taxon>
        <taxon>Eubrachyura</taxon>
        <taxon>Portunoidea</taxon>
        <taxon>Portunidae</taxon>
        <taxon>Portuninae</taxon>
        <taxon>Portunus</taxon>
    </lineage>
</organism>
<dbReference type="Proteomes" id="UP000324222">
    <property type="component" value="Unassembled WGS sequence"/>
</dbReference>
<gene>
    <name evidence="1" type="ORF">E2C01_098079</name>
</gene>
<comment type="caution">
    <text evidence="1">The sequence shown here is derived from an EMBL/GenBank/DDBJ whole genome shotgun (WGS) entry which is preliminary data.</text>
</comment>
<keyword evidence="2" id="KW-1185">Reference proteome</keyword>
<protein>
    <submittedName>
        <fullName evidence="1">Uncharacterized protein</fullName>
    </submittedName>
</protein>
<reference evidence="1 2" key="1">
    <citation type="submission" date="2019-05" db="EMBL/GenBank/DDBJ databases">
        <title>Another draft genome of Portunus trituberculatus and its Hox gene families provides insights of decapod evolution.</title>
        <authorList>
            <person name="Jeong J.-H."/>
            <person name="Song I."/>
            <person name="Kim S."/>
            <person name="Choi T."/>
            <person name="Kim D."/>
            <person name="Ryu S."/>
            <person name="Kim W."/>
        </authorList>
    </citation>
    <scope>NUCLEOTIDE SEQUENCE [LARGE SCALE GENOMIC DNA]</scope>
    <source>
        <tissue evidence="1">Muscle</tissue>
    </source>
</reference>
<evidence type="ECO:0000313" key="2">
    <source>
        <dbReference type="Proteomes" id="UP000324222"/>
    </source>
</evidence>
<evidence type="ECO:0000313" key="1">
    <source>
        <dbReference type="EMBL" id="MPD02492.1"/>
    </source>
</evidence>